<dbReference type="GO" id="GO:0004077">
    <property type="term" value="F:biotin--[biotin carboxyl-carrier protein] ligase activity"/>
    <property type="evidence" value="ECO:0007669"/>
    <property type="project" value="InterPro"/>
</dbReference>
<dbReference type="InterPro" id="IPR004143">
    <property type="entry name" value="BPL_LPL_catalytic"/>
</dbReference>
<organism evidence="4 5">
    <name type="scientific">Acrasis kona</name>
    <dbReference type="NCBI Taxonomy" id="1008807"/>
    <lineage>
        <taxon>Eukaryota</taxon>
        <taxon>Discoba</taxon>
        <taxon>Heterolobosea</taxon>
        <taxon>Tetramitia</taxon>
        <taxon>Eutetramitia</taxon>
        <taxon>Acrasidae</taxon>
        <taxon>Acrasis</taxon>
    </lineage>
</organism>
<keyword evidence="5" id="KW-1185">Reference proteome</keyword>
<dbReference type="GO" id="GO:0005737">
    <property type="term" value="C:cytoplasm"/>
    <property type="evidence" value="ECO:0007669"/>
    <property type="project" value="TreeGrafter"/>
</dbReference>
<sequence>MVFRFFMINQLKKNVHIMTDRIAQTRTYYEMNRSGSFDMKKFQENLTTHYIGRSFVYRKSVDSTMQIAQREIEEGAVTGTIVLAEQQTNGRGRKNRSWVSESSDNLYFSIVIRVNHENPSHLLKLNFAAPIAIIQACKDQGLQNVFIKWPNDVYVKHQDESFSKLCGTIIDSVQVGDSLAANIGIGINVNQNMKTIKDTVVGNTPISIKDCLERQISREVVLAKFCNTLEGLMGTSLSETLLLYKSFDMLINKNVIVTNKDSQRLGKAVGYSSGGNLIVKFDDGDVTSELLAEEVSIRPH</sequence>
<dbReference type="PROSITE" id="PS51733">
    <property type="entry name" value="BPL_LPL_CATALYTIC"/>
    <property type="match status" value="1"/>
</dbReference>
<evidence type="ECO:0000313" key="5">
    <source>
        <dbReference type="Proteomes" id="UP001431209"/>
    </source>
</evidence>
<dbReference type="AlphaFoldDB" id="A0AAW2ZIK4"/>
<evidence type="ECO:0000313" key="4">
    <source>
        <dbReference type="EMBL" id="KAL0488971.1"/>
    </source>
</evidence>
<dbReference type="CDD" id="cd16442">
    <property type="entry name" value="BPL"/>
    <property type="match status" value="1"/>
</dbReference>
<name>A0AAW2ZIK4_9EUKA</name>
<evidence type="ECO:0000259" key="3">
    <source>
        <dbReference type="PROSITE" id="PS51733"/>
    </source>
</evidence>
<evidence type="ECO:0000256" key="1">
    <source>
        <dbReference type="ARBA" id="ARBA00009934"/>
    </source>
</evidence>
<comment type="similarity">
    <text evidence="1">Belongs to the biotin--protein ligase family.</text>
</comment>
<dbReference type="EMBL" id="JAOPGA020001503">
    <property type="protein sequence ID" value="KAL0488971.1"/>
    <property type="molecule type" value="Genomic_DNA"/>
</dbReference>
<dbReference type="Gene3D" id="3.30.930.10">
    <property type="entry name" value="Bira Bifunctional Protein, Domain 2"/>
    <property type="match status" value="1"/>
</dbReference>
<dbReference type="Pfam" id="PF03099">
    <property type="entry name" value="BPL_LplA_LipB"/>
    <property type="match status" value="1"/>
</dbReference>
<keyword evidence="2" id="KW-0436">Ligase</keyword>
<dbReference type="InterPro" id="IPR004408">
    <property type="entry name" value="Biotin_CoA_COase_ligase"/>
</dbReference>
<dbReference type="InterPro" id="IPR045864">
    <property type="entry name" value="aa-tRNA-synth_II/BPL/LPL"/>
</dbReference>
<comment type="caution">
    <text evidence="4">The sequence shown here is derived from an EMBL/GenBank/DDBJ whole genome shotgun (WGS) entry which is preliminary data.</text>
</comment>
<evidence type="ECO:0000256" key="2">
    <source>
        <dbReference type="ARBA" id="ARBA00022598"/>
    </source>
</evidence>
<dbReference type="PANTHER" id="PTHR12835:SF5">
    <property type="entry name" value="BIOTIN--PROTEIN LIGASE"/>
    <property type="match status" value="1"/>
</dbReference>
<protein>
    <submittedName>
        <fullName evidence="4">BirA family transcriptional regulator</fullName>
    </submittedName>
</protein>
<dbReference type="PANTHER" id="PTHR12835">
    <property type="entry name" value="BIOTIN PROTEIN LIGASE"/>
    <property type="match status" value="1"/>
</dbReference>
<feature type="domain" description="BPL/LPL catalytic" evidence="3">
    <location>
        <begin position="40"/>
        <end position="237"/>
    </location>
</feature>
<gene>
    <name evidence="4" type="ORF">AKO1_013458</name>
</gene>
<dbReference type="SUPFAM" id="SSF55681">
    <property type="entry name" value="Class II aaRS and biotin synthetases"/>
    <property type="match status" value="1"/>
</dbReference>
<reference evidence="4 5" key="1">
    <citation type="submission" date="2024-03" db="EMBL/GenBank/DDBJ databases">
        <title>The Acrasis kona genome and developmental transcriptomes reveal deep origins of eukaryotic multicellular pathways.</title>
        <authorList>
            <person name="Sheikh S."/>
            <person name="Fu C.-J."/>
            <person name="Brown M.W."/>
            <person name="Baldauf S.L."/>
        </authorList>
    </citation>
    <scope>NUCLEOTIDE SEQUENCE [LARGE SCALE GENOMIC DNA]</scope>
    <source>
        <strain evidence="4 5">ATCC MYA-3509</strain>
    </source>
</reference>
<accession>A0AAW2ZIK4</accession>
<dbReference type="NCBIfam" id="TIGR00121">
    <property type="entry name" value="birA_ligase"/>
    <property type="match status" value="1"/>
</dbReference>
<dbReference type="Proteomes" id="UP001431209">
    <property type="component" value="Unassembled WGS sequence"/>
</dbReference>
<proteinExistence type="inferred from homology"/>